<dbReference type="SUPFAM" id="SSF55729">
    <property type="entry name" value="Acyl-CoA N-acyltransferases (Nat)"/>
    <property type="match status" value="1"/>
</dbReference>
<dbReference type="EMBL" id="JACHIN010000010">
    <property type="protein sequence ID" value="MBB5081267.1"/>
    <property type="molecule type" value="Genomic_DNA"/>
</dbReference>
<dbReference type="GO" id="GO:0016747">
    <property type="term" value="F:acyltransferase activity, transferring groups other than amino-acyl groups"/>
    <property type="evidence" value="ECO:0007669"/>
    <property type="project" value="InterPro"/>
</dbReference>
<dbReference type="Pfam" id="PF00583">
    <property type="entry name" value="Acetyltransf_1"/>
    <property type="match status" value="1"/>
</dbReference>
<evidence type="ECO:0000313" key="5">
    <source>
        <dbReference type="Proteomes" id="UP000568380"/>
    </source>
</evidence>
<dbReference type="CDD" id="cd04301">
    <property type="entry name" value="NAT_SF"/>
    <property type="match status" value="1"/>
</dbReference>
<dbReference type="PROSITE" id="PS51186">
    <property type="entry name" value="GNAT"/>
    <property type="match status" value="1"/>
</dbReference>
<accession>A0A7W8EK25</accession>
<dbReference type="Proteomes" id="UP000568380">
    <property type="component" value="Unassembled WGS sequence"/>
</dbReference>
<dbReference type="InterPro" id="IPR016181">
    <property type="entry name" value="Acyl_CoA_acyltransferase"/>
</dbReference>
<evidence type="ECO:0000256" key="2">
    <source>
        <dbReference type="ARBA" id="ARBA00023315"/>
    </source>
</evidence>
<dbReference type="RefSeq" id="WP_184968485.1">
    <property type="nucleotide sequence ID" value="NZ_JACHIN010000010.1"/>
</dbReference>
<dbReference type="AlphaFoldDB" id="A0A7W8EK25"/>
<proteinExistence type="predicted"/>
<evidence type="ECO:0000259" key="3">
    <source>
        <dbReference type="PROSITE" id="PS51186"/>
    </source>
</evidence>
<dbReference type="Gene3D" id="3.40.630.30">
    <property type="match status" value="1"/>
</dbReference>
<dbReference type="PANTHER" id="PTHR43877">
    <property type="entry name" value="AMINOALKYLPHOSPHONATE N-ACETYLTRANSFERASE-RELATED-RELATED"/>
    <property type="match status" value="1"/>
</dbReference>
<evidence type="ECO:0000313" key="4">
    <source>
        <dbReference type="EMBL" id="MBB5081267.1"/>
    </source>
</evidence>
<protein>
    <submittedName>
        <fullName evidence="4">GNAT superfamily N-acetyltransferase</fullName>
    </submittedName>
</protein>
<dbReference type="InterPro" id="IPR050832">
    <property type="entry name" value="Bact_Acetyltransf"/>
</dbReference>
<evidence type="ECO:0000256" key="1">
    <source>
        <dbReference type="ARBA" id="ARBA00022679"/>
    </source>
</evidence>
<comment type="caution">
    <text evidence="4">The sequence shown here is derived from an EMBL/GenBank/DDBJ whole genome shotgun (WGS) entry which is preliminary data.</text>
</comment>
<keyword evidence="1 4" id="KW-0808">Transferase</keyword>
<feature type="domain" description="N-acetyltransferase" evidence="3">
    <location>
        <begin position="1"/>
        <end position="167"/>
    </location>
</feature>
<keyword evidence="2" id="KW-0012">Acyltransferase</keyword>
<name>A0A7W8EK25_9ACTN</name>
<dbReference type="PANTHER" id="PTHR43877:SF2">
    <property type="entry name" value="AMINOALKYLPHOSPHONATE N-ACETYLTRANSFERASE-RELATED"/>
    <property type="match status" value="1"/>
</dbReference>
<reference evidence="4 5" key="1">
    <citation type="submission" date="2020-08" db="EMBL/GenBank/DDBJ databases">
        <title>Genomic Encyclopedia of Type Strains, Phase IV (KMG-IV): sequencing the most valuable type-strain genomes for metagenomic binning, comparative biology and taxonomic classification.</title>
        <authorList>
            <person name="Goeker M."/>
        </authorList>
    </citation>
    <scope>NUCLEOTIDE SEQUENCE [LARGE SCALE GENOMIC DNA]</scope>
    <source>
        <strain evidence="4 5">DSM 45385</strain>
    </source>
</reference>
<sequence>MIERLTGESARARVEALVTVYREAFGPPPWNEGEDEIEAFRVRLAEDSRRAGFVAVLATSDGRPCGFGTAFTTPSPLPQRRSYTWAAEIAGAERLTGALEVTELAVSPQARGRGLAGRMLDELCAGAPRRWLLTSTQAPDAVRLYERLGWWRLNDGPGAIVFTWDMVASDVNG</sequence>
<keyword evidence="5" id="KW-1185">Reference proteome</keyword>
<gene>
    <name evidence="4" type="ORF">HNR40_006762</name>
</gene>
<dbReference type="InterPro" id="IPR000182">
    <property type="entry name" value="GNAT_dom"/>
</dbReference>
<organism evidence="4 5">
    <name type="scientific">Nonomuraea endophytica</name>
    <dbReference type="NCBI Taxonomy" id="714136"/>
    <lineage>
        <taxon>Bacteria</taxon>
        <taxon>Bacillati</taxon>
        <taxon>Actinomycetota</taxon>
        <taxon>Actinomycetes</taxon>
        <taxon>Streptosporangiales</taxon>
        <taxon>Streptosporangiaceae</taxon>
        <taxon>Nonomuraea</taxon>
    </lineage>
</organism>